<comment type="catalytic activity">
    <reaction evidence="12">
        <text>myo-inositol + O2 = D-glucuronate + H2O + H(+)</text>
        <dbReference type="Rhea" id="RHEA:23696"/>
        <dbReference type="ChEBI" id="CHEBI:15377"/>
        <dbReference type="ChEBI" id="CHEBI:15378"/>
        <dbReference type="ChEBI" id="CHEBI:15379"/>
        <dbReference type="ChEBI" id="CHEBI:17268"/>
        <dbReference type="ChEBI" id="CHEBI:58720"/>
        <dbReference type="EC" id="1.13.99.1"/>
    </reaction>
</comment>
<dbReference type="Gene3D" id="3.90.1470.20">
    <property type="match status" value="1"/>
</dbReference>
<dbReference type="Pfam" id="PF12710">
    <property type="entry name" value="HAD"/>
    <property type="match status" value="1"/>
</dbReference>
<comment type="similarity">
    <text evidence="3">Belongs to the myo-inositol oxygenase family.</text>
</comment>
<dbReference type="Proteomes" id="UP000298327">
    <property type="component" value="Unassembled WGS sequence"/>
</dbReference>
<keyword evidence="10 14" id="KW-0408">Iron</keyword>
<evidence type="ECO:0000256" key="6">
    <source>
        <dbReference type="ARBA" id="ARBA00022490"/>
    </source>
</evidence>
<dbReference type="NCBIfam" id="TIGR01488">
    <property type="entry name" value="HAD-SF-IB"/>
    <property type="match status" value="1"/>
</dbReference>
<evidence type="ECO:0000256" key="7">
    <source>
        <dbReference type="ARBA" id="ARBA00022723"/>
    </source>
</evidence>
<name>A0A4Y9Z978_9AGAM</name>
<feature type="binding site" evidence="13">
    <location>
        <position position="155"/>
    </location>
    <ligand>
        <name>substrate</name>
    </ligand>
</feature>
<evidence type="ECO:0000256" key="4">
    <source>
        <dbReference type="ARBA" id="ARBA00011919"/>
    </source>
</evidence>
<feature type="binding site" evidence="14">
    <location>
        <position position="127"/>
    </location>
    <ligand>
        <name>Fe cation</name>
        <dbReference type="ChEBI" id="CHEBI:24875"/>
        <label>1</label>
    </ligand>
</feature>
<feature type="binding site" evidence="13">
    <location>
        <begin position="247"/>
        <end position="248"/>
    </location>
    <ligand>
        <name>substrate</name>
    </ligand>
</feature>
<organism evidence="15 16">
    <name type="scientific">Dentipellis fragilis</name>
    <dbReference type="NCBI Taxonomy" id="205917"/>
    <lineage>
        <taxon>Eukaryota</taxon>
        <taxon>Fungi</taxon>
        <taxon>Dikarya</taxon>
        <taxon>Basidiomycota</taxon>
        <taxon>Agaricomycotina</taxon>
        <taxon>Agaricomycetes</taxon>
        <taxon>Russulales</taxon>
        <taxon>Hericiaceae</taxon>
        <taxon>Dentipellis</taxon>
    </lineage>
</organism>
<evidence type="ECO:0000256" key="11">
    <source>
        <dbReference type="ARBA" id="ARBA00029668"/>
    </source>
</evidence>
<evidence type="ECO:0000256" key="1">
    <source>
        <dbReference type="ARBA" id="ARBA00004496"/>
    </source>
</evidence>
<comment type="caution">
    <text evidence="15">The sequence shown here is derived from an EMBL/GenBank/DDBJ whole genome shotgun (WGS) entry which is preliminary data.</text>
</comment>
<gene>
    <name evidence="15" type="ORF">EVG20_g2662</name>
</gene>
<dbReference type="GO" id="GO:0005506">
    <property type="term" value="F:iron ion binding"/>
    <property type="evidence" value="ECO:0007669"/>
    <property type="project" value="InterPro"/>
</dbReference>
<dbReference type="InterPro" id="IPR006384">
    <property type="entry name" value="HAD_hydro_PyrdxlP_Pase-like"/>
</dbReference>
<dbReference type="SUPFAM" id="SSF109604">
    <property type="entry name" value="HD-domain/PDEase-like"/>
    <property type="match status" value="1"/>
</dbReference>
<comment type="cofactor">
    <cofactor evidence="14">
        <name>Fe cation</name>
        <dbReference type="ChEBI" id="CHEBI:24875"/>
    </cofactor>
    <text evidence="14">Binds 2 iron ions per subunit.</text>
</comment>
<feature type="binding site" evidence="14">
    <location>
        <position position="247"/>
    </location>
    <ligand>
        <name>Fe cation</name>
        <dbReference type="ChEBI" id="CHEBI:24875"/>
        <label>1</label>
    </ligand>
</feature>
<dbReference type="InterPro" id="IPR023214">
    <property type="entry name" value="HAD_sf"/>
</dbReference>
<feature type="binding site" evidence="14">
    <location>
        <position position="152"/>
    </location>
    <ligand>
        <name>Fe cation</name>
        <dbReference type="ChEBI" id="CHEBI:24875"/>
        <label>1</label>
    </ligand>
</feature>
<feature type="binding site" evidence="13">
    <location>
        <begin position="170"/>
        <end position="171"/>
    </location>
    <ligand>
        <name>substrate</name>
    </ligand>
</feature>
<evidence type="ECO:0000256" key="10">
    <source>
        <dbReference type="ARBA" id="ARBA00023004"/>
    </source>
</evidence>
<evidence type="ECO:0000256" key="14">
    <source>
        <dbReference type="PIRSR" id="PIRSR607828-2"/>
    </source>
</evidence>
<dbReference type="GO" id="GO:0019310">
    <property type="term" value="P:inositol catabolic process"/>
    <property type="evidence" value="ECO:0007669"/>
    <property type="project" value="InterPro"/>
</dbReference>
<keyword evidence="9" id="KW-0560">Oxidoreductase</keyword>
<evidence type="ECO:0000256" key="9">
    <source>
        <dbReference type="ARBA" id="ARBA00023002"/>
    </source>
</evidence>
<keyword evidence="16" id="KW-1185">Reference proteome</keyword>
<dbReference type="OrthoDB" id="5151075at2759"/>
<keyword evidence="6" id="KW-0963">Cytoplasm</keyword>
<evidence type="ECO:0000256" key="13">
    <source>
        <dbReference type="PIRSR" id="PIRSR607828-1"/>
    </source>
</evidence>
<dbReference type="SUPFAM" id="SSF56784">
    <property type="entry name" value="HAD-like"/>
    <property type="match status" value="1"/>
</dbReference>
<dbReference type="NCBIfam" id="TIGR01489">
    <property type="entry name" value="DKMTPPase-SF"/>
    <property type="match status" value="1"/>
</dbReference>
<dbReference type="STRING" id="205917.A0A4Y9Z978"/>
<evidence type="ECO:0000256" key="12">
    <source>
        <dbReference type="ARBA" id="ARBA00048271"/>
    </source>
</evidence>
<evidence type="ECO:0000256" key="8">
    <source>
        <dbReference type="ARBA" id="ARBA00022801"/>
    </source>
</evidence>
<sequence length="665" mass="75546">MHLVTDITHRDGRAFDQVSDAVDDVNVLKLKLWEEQSKFDAEKDKTQFRQYEDACDRVKNFYKEQHEKQTVAFNINARVQFKSKRRARMGIWEAMEMLNTLVDESDPDVCLLRANSDITTELSQIEHLLQTAEAMRRDGRPEWMQVTGLVHDLGKLLFMFGSEGQWDVVGDTFVVGCAYSDKIVLPETFVGNPDFHDSVYSSEYGIYQPHCGLDNVMLSWGHDEYLYHVLKDQSSLPEEALAMIRYHSFYPWHREGAYTHLTNEKDARYLEAVRAFNPYDLYSKSDDRVDPEALRPYYEGLVAKFFPSELEWAHIRRLTEHILEMCSTTPCSDLRVCRREGVTVTPSDLTLKPEALPAALTLDNRPPRPVPPHNPPPVVHTRTLALVLSAPIMSEDAAPQSTLPYPPIHKDKKFVVLSDWDGTITTRDSNDYMTDELGFGPVKRREGNVEILSGRVTFRDEFRKMLESVNANGHKFEDCKAILRKNIKLDPGFKDFYNYCKTNDIPIIIVSSGMEPIIRAVLEELLGDTEDIEIIANDADVNPDGSWGIKYRHPSRRRADGPSCVCSGFGHDKSQAILPYNRLPDPPTLFFFGDGVSDMSAARHADVLFVKQKDGGDNDLAAYCNREGIKHILFSDFAQATPVVASVVEGRKTKDEVLAVGKAYH</sequence>
<evidence type="ECO:0000256" key="3">
    <source>
        <dbReference type="ARBA" id="ARBA00005286"/>
    </source>
</evidence>
<protein>
    <recommendedName>
        <fullName evidence="5">Inositol oxygenase</fullName>
        <ecNumber evidence="4">1.13.99.1</ecNumber>
    </recommendedName>
    <alternativeName>
        <fullName evidence="11">Myo-inositol oxygenase</fullName>
    </alternativeName>
</protein>
<evidence type="ECO:0000256" key="2">
    <source>
        <dbReference type="ARBA" id="ARBA00005167"/>
    </source>
</evidence>
<comment type="subcellular location">
    <subcellularLocation>
        <location evidence="1">Cytoplasm</location>
    </subcellularLocation>
</comment>
<feature type="binding site" evidence="13">
    <location>
        <begin position="103"/>
        <end position="105"/>
    </location>
    <ligand>
        <name>substrate</name>
    </ligand>
</feature>
<evidence type="ECO:0000256" key="5">
    <source>
        <dbReference type="ARBA" id="ARBA00019269"/>
    </source>
</evidence>
<reference evidence="15 16" key="1">
    <citation type="submission" date="2019-02" db="EMBL/GenBank/DDBJ databases">
        <title>Genome sequencing of the rare red list fungi Dentipellis fragilis.</title>
        <authorList>
            <person name="Buettner E."/>
            <person name="Kellner H."/>
        </authorList>
    </citation>
    <scope>NUCLEOTIDE SEQUENCE [LARGE SCALE GENOMIC DNA]</scope>
    <source>
        <strain evidence="15 16">DSM 105465</strain>
    </source>
</reference>
<dbReference type="InterPro" id="IPR007828">
    <property type="entry name" value="Inositol_oxygenase"/>
</dbReference>
<accession>A0A4Y9Z978</accession>
<feature type="binding site" evidence="14">
    <location>
        <position position="151"/>
    </location>
    <ligand>
        <name>Fe cation</name>
        <dbReference type="ChEBI" id="CHEBI:24875"/>
        <label>1</label>
    </ligand>
</feature>
<dbReference type="PANTHER" id="PTHR12588:SF0">
    <property type="entry name" value="INOSITOL OXYGENASE"/>
    <property type="match status" value="1"/>
</dbReference>
<dbReference type="GO" id="GO:0005737">
    <property type="term" value="C:cytoplasm"/>
    <property type="evidence" value="ECO:0007669"/>
    <property type="project" value="UniProtKB-SubCell"/>
</dbReference>
<dbReference type="Gene3D" id="3.40.50.1000">
    <property type="entry name" value="HAD superfamily/HAD-like"/>
    <property type="match status" value="1"/>
</dbReference>
<keyword evidence="7 14" id="KW-0479">Metal-binding</keyword>
<dbReference type="EC" id="1.13.99.1" evidence="4"/>
<dbReference type="InterPro" id="IPR036412">
    <property type="entry name" value="HAD-like_sf"/>
</dbReference>
<dbReference type="EMBL" id="SEOQ01000107">
    <property type="protein sequence ID" value="TFY70351.1"/>
    <property type="molecule type" value="Genomic_DNA"/>
</dbReference>
<feature type="binding site" evidence="14">
    <location>
        <position position="280"/>
    </location>
    <ligand>
        <name>Fe cation</name>
        <dbReference type="ChEBI" id="CHEBI:24875"/>
        <label>1</label>
    </ligand>
</feature>
<dbReference type="Gene3D" id="1.10.3210.10">
    <property type="entry name" value="Hypothetical protein af1432"/>
    <property type="match status" value="1"/>
</dbReference>
<dbReference type="GO" id="GO:0016791">
    <property type="term" value="F:phosphatase activity"/>
    <property type="evidence" value="ECO:0007669"/>
    <property type="project" value="InterPro"/>
</dbReference>
<dbReference type="AlphaFoldDB" id="A0A4Y9Z978"/>
<dbReference type="UniPathway" id="UPA00111">
    <property type="reaction ID" value="UER00527"/>
</dbReference>
<dbReference type="GO" id="GO:0050113">
    <property type="term" value="F:inositol oxygenase activity"/>
    <property type="evidence" value="ECO:0007669"/>
    <property type="project" value="UniProtKB-EC"/>
</dbReference>
<feature type="binding site" evidence="13">
    <location>
        <position position="49"/>
    </location>
    <ligand>
        <name>substrate</name>
    </ligand>
</feature>
<dbReference type="Pfam" id="PF05153">
    <property type="entry name" value="MIOX"/>
    <property type="match status" value="1"/>
</dbReference>
<evidence type="ECO:0000313" key="15">
    <source>
        <dbReference type="EMBL" id="TFY70351.1"/>
    </source>
</evidence>
<evidence type="ECO:0000313" key="16">
    <source>
        <dbReference type="Proteomes" id="UP000298327"/>
    </source>
</evidence>
<feature type="binding site" evidence="14">
    <location>
        <position position="222"/>
    </location>
    <ligand>
        <name>Fe cation</name>
        <dbReference type="ChEBI" id="CHEBI:24875"/>
        <label>1</label>
    </ligand>
</feature>
<dbReference type="PANTHER" id="PTHR12588">
    <property type="entry name" value="MYOINOSITOL OXYGENASE"/>
    <property type="match status" value="1"/>
</dbReference>
<proteinExistence type="inferred from homology"/>
<comment type="pathway">
    <text evidence="2">Polyol metabolism; myo-inositol degradation into D-glucuronate; D-glucuronate from myo-inositol: step 1/1.</text>
</comment>
<keyword evidence="8" id="KW-0378">Hydrolase</keyword>